<dbReference type="InterPro" id="IPR000064">
    <property type="entry name" value="NLP_P60_dom"/>
</dbReference>
<keyword evidence="3" id="KW-0378">Hydrolase</keyword>
<dbReference type="PROSITE" id="PS51935">
    <property type="entry name" value="NLPC_P60"/>
    <property type="match status" value="1"/>
</dbReference>
<dbReference type="InterPro" id="IPR038765">
    <property type="entry name" value="Papain-like_cys_pep_sf"/>
</dbReference>
<evidence type="ECO:0000256" key="1">
    <source>
        <dbReference type="ARBA" id="ARBA00007074"/>
    </source>
</evidence>
<protein>
    <recommendedName>
        <fullName evidence="6">NlpC/P60 domain-containing protein</fullName>
    </recommendedName>
</protein>
<keyword evidence="2" id="KW-0645">Protease</keyword>
<dbReference type="OrthoDB" id="5521649at2"/>
<dbReference type="GO" id="GO:0006508">
    <property type="term" value="P:proteolysis"/>
    <property type="evidence" value="ECO:0007669"/>
    <property type="project" value="UniProtKB-KW"/>
</dbReference>
<evidence type="ECO:0000313" key="8">
    <source>
        <dbReference type="Proteomes" id="UP000315369"/>
    </source>
</evidence>
<sequence length="219" mass="23539">MGLGLSLRVHAQVETPREERVRLAERFVLAAREVLGVPYVLGGRLREGGAGLDCQGVLFYAAERVGRCGWKSFSVLPTVSVPSEELGASVSGLSPMASSSLEVSRLLPGDVLWLVGFDANPAETAVGELSGRPVWVWHTGLYSGNGKWIVGDHFAGEVVEVDLVTYLKEHADTYSGLVVTRMEQGPRPGRCRQHAPMPKPRATRTAPPGVSLPRRDGGT</sequence>
<dbReference type="SUPFAM" id="SSF54001">
    <property type="entry name" value="Cysteine proteinases"/>
    <property type="match status" value="1"/>
</dbReference>
<comment type="caution">
    <text evidence="7">The sequence shown here is derived from an EMBL/GenBank/DDBJ whole genome shotgun (WGS) entry which is preliminary data.</text>
</comment>
<evidence type="ECO:0000256" key="3">
    <source>
        <dbReference type="ARBA" id="ARBA00022801"/>
    </source>
</evidence>
<feature type="domain" description="NlpC/P60" evidence="6">
    <location>
        <begin position="21"/>
        <end position="181"/>
    </location>
</feature>
<gene>
    <name evidence="7" type="ORF">FJV41_06105</name>
</gene>
<dbReference type="GO" id="GO:0008234">
    <property type="term" value="F:cysteine-type peptidase activity"/>
    <property type="evidence" value="ECO:0007669"/>
    <property type="project" value="UniProtKB-KW"/>
</dbReference>
<name>A0A540X6M0_9BACT</name>
<comment type="similarity">
    <text evidence="1">Belongs to the peptidase C40 family.</text>
</comment>
<dbReference type="AlphaFoldDB" id="A0A540X6M0"/>
<evidence type="ECO:0000313" key="7">
    <source>
        <dbReference type="EMBL" id="TQF16852.1"/>
    </source>
</evidence>
<evidence type="ECO:0000259" key="6">
    <source>
        <dbReference type="PROSITE" id="PS51935"/>
    </source>
</evidence>
<keyword evidence="8" id="KW-1185">Reference proteome</keyword>
<dbReference type="RefSeq" id="WP_141641458.1">
    <property type="nucleotide sequence ID" value="NZ_VIFM01000016.1"/>
</dbReference>
<dbReference type="Proteomes" id="UP000315369">
    <property type="component" value="Unassembled WGS sequence"/>
</dbReference>
<organism evidence="7 8">
    <name type="scientific">Myxococcus llanfairpwllgwyngyllgogerychwyrndrobwllllantysiliogogogochensis</name>
    <dbReference type="NCBI Taxonomy" id="2590453"/>
    <lineage>
        <taxon>Bacteria</taxon>
        <taxon>Pseudomonadati</taxon>
        <taxon>Myxococcota</taxon>
        <taxon>Myxococcia</taxon>
        <taxon>Myxococcales</taxon>
        <taxon>Cystobacterineae</taxon>
        <taxon>Myxococcaceae</taxon>
        <taxon>Myxococcus</taxon>
    </lineage>
</organism>
<evidence type="ECO:0000256" key="2">
    <source>
        <dbReference type="ARBA" id="ARBA00022670"/>
    </source>
</evidence>
<evidence type="ECO:0000256" key="4">
    <source>
        <dbReference type="ARBA" id="ARBA00022807"/>
    </source>
</evidence>
<proteinExistence type="inferred from homology"/>
<dbReference type="EMBL" id="VIFM01000016">
    <property type="protein sequence ID" value="TQF16852.1"/>
    <property type="molecule type" value="Genomic_DNA"/>
</dbReference>
<feature type="region of interest" description="Disordered" evidence="5">
    <location>
        <begin position="184"/>
        <end position="219"/>
    </location>
</feature>
<accession>A0A540X6M0</accession>
<evidence type="ECO:0000256" key="5">
    <source>
        <dbReference type="SAM" id="MobiDB-lite"/>
    </source>
</evidence>
<keyword evidence="4" id="KW-0788">Thiol protease</keyword>
<dbReference type="Gene3D" id="3.90.1720.10">
    <property type="entry name" value="endopeptidase domain like (from Nostoc punctiforme)"/>
    <property type="match status" value="1"/>
</dbReference>
<reference evidence="7 8" key="1">
    <citation type="submission" date="2019-06" db="EMBL/GenBank/DDBJ databases">
        <authorList>
            <person name="Livingstone P."/>
            <person name="Whitworth D."/>
        </authorList>
    </citation>
    <scope>NUCLEOTIDE SEQUENCE [LARGE SCALE GENOMIC DNA]</scope>
    <source>
        <strain evidence="7 8">AM401</strain>
    </source>
</reference>